<feature type="domain" description="HTH tetR-type" evidence="5">
    <location>
        <begin position="43"/>
        <end position="103"/>
    </location>
</feature>
<keyword evidence="1" id="KW-0805">Transcription regulation</keyword>
<evidence type="ECO:0000313" key="6">
    <source>
        <dbReference type="EMBL" id="NNM46168.1"/>
    </source>
</evidence>
<proteinExistence type="predicted"/>
<evidence type="ECO:0000256" key="3">
    <source>
        <dbReference type="ARBA" id="ARBA00023163"/>
    </source>
</evidence>
<dbReference type="RefSeq" id="WP_171243305.1">
    <property type="nucleotide sequence ID" value="NZ_JABEPQ010000002.1"/>
</dbReference>
<protein>
    <submittedName>
        <fullName evidence="6">TetR/AcrR family transcriptional regulator</fullName>
    </submittedName>
</protein>
<dbReference type="PANTHER" id="PTHR30055:SF151">
    <property type="entry name" value="TRANSCRIPTIONAL REGULATORY PROTEIN"/>
    <property type="match status" value="1"/>
</dbReference>
<sequence>MPEKPGTDPSRAMALLWRNHPADPAYAGPDAGARSAQRGPGRTHTVDQVVDAALALADSDGLDALSMRALAKRIGLSPMALYTYVPAKAELVDLLVDTAYLRMPRPRWRRGTGWRTRLARVAEANRDLLAEHPWLIDATALNRPPLGPGVMAKYEHELAAFDDTGLDDVTTDAALAHLLGFVQAHALATRQAARATADADASDDQWWATNAPLLARAFDPATYPRAVRIGATAGAAQGSAWSPDRAWKFGLARTLDGLGALIERRQMS</sequence>
<dbReference type="InterPro" id="IPR050109">
    <property type="entry name" value="HTH-type_TetR-like_transc_reg"/>
</dbReference>
<comment type="caution">
    <text evidence="6">The sequence shown here is derived from an EMBL/GenBank/DDBJ whole genome shotgun (WGS) entry which is preliminary data.</text>
</comment>
<dbReference type="SUPFAM" id="SSF46689">
    <property type="entry name" value="Homeodomain-like"/>
    <property type="match status" value="1"/>
</dbReference>
<keyword evidence="7" id="KW-1185">Reference proteome</keyword>
<dbReference type="GO" id="GO:0003700">
    <property type="term" value="F:DNA-binding transcription factor activity"/>
    <property type="evidence" value="ECO:0007669"/>
    <property type="project" value="TreeGrafter"/>
</dbReference>
<dbReference type="Gene3D" id="1.10.357.10">
    <property type="entry name" value="Tetracycline Repressor, domain 2"/>
    <property type="match status" value="1"/>
</dbReference>
<dbReference type="Pfam" id="PF02909">
    <property type="entry name" value="TetR_C_1"/>
    <property type="match status" value="1"/>
</dbReference>
<gene>
    <name evidence="6" type="ORF">HJG52_09140</name>
</gene>
<evidence type="ECO:0000256" key="1">
    <source>
        <dbReference type="ARBA" id="ARBA00023015"/>
    </source>
</evidence>
<dbReference type="InterPro" id="IPR004111">
    <property type="entry name" value="Repressor_TetR_C"/>
</dbReference>
<evidence type="ECO:0000256" key="4">
    <source>
        <dbReference type="PROSITE-ProRule" id="PRU00335"/>
    </source>
</evidence>
<feature type="DNA-binding region" description="H-T-H motif" evidence="4">
    <location>
        <begin position="66"/>
        <end position="85"/>
    </location>
</feature>
<reference evidence="6 7" key="1">
    <citation type="submission" date="2020-04" db="EMBL/GenBank/DDBJ databases">
        <title>Knoellia sp. isolate from air conditioner.</title>
        <authorList>
            <person name="Chea S."/>
            <person name="Kim D.-U."/>
        </authorList>
    </citation>
    <scope>NUCLEOTIDE SEQUENCE [LARGE SCALE GENOMIC DNA]</scope>
    <source>
        <strain evidence="6 7">DB2414S</strain>
    </source>
</reference>
<dbReference type="PANTHER" id="PTHR30055">
    <property type="entry name" value="HTH-TYPE TRANSCRIPTIONAL REGULATOR RUTR"/>
    <property type="match status" value="1"/>
</dbReference>
<dbReference type="InterPro" id="IPR009057">
    <property type="entry name" value="Homeodomain-like_sf"/>
</dbReference>
<organism evidence="6 7">
    <name type="scientific">Knoellia koreensis</name>
    <dbReference type="NCBI Taxonomy" id="2730921"/>
    <lineage>
        <taxon>Bacteria</taxon>
        <taxon>Bacillati</taxon>
        <taxon>Actinomycetota</taxon>
        <taxon>Actinomycetes</taxon>
        <taxon>Micrococcales</taxon>
        <taxon>Intrasporangiaceae</taxon>
        <taxon>Knoellia</taxon>
    </lineage>
</organism>
<dbReference type="Gene3D" id="1.10.10.60">
    <property type="entry name" value="Homeodomain-like"/>
    <property type="match status" value="1"/>
</dbReference>
<name>A0A849HFH3_9MICO</name>
<accession>A0A849HFH3</accession>
<dbReference type="Proteomes" id="UP000588586">
    <property type="component" value="Unassembled WGS sequence"/>
</dbReference>
<dbReference type="InterPro" id="IPR001647">
    <property type="entry name" value="HTH_TetR"/>
</dbReference>
<dbReference type="GO" id="GO:0000976">
    <property type="term" value="F:transcription cis-regulatory region binding"/>
    <property type="evidence" value="ECO:0007669"/>
    <property type="project" value="TreeGrafter"/>
</dbReference>
<dbReference type="EMBL" id="JABEPQ010000002">
    <property type="protein sequence ID" value="NNM46168.1"/>
    <property type="molecule type" value="Genomic_DNA"/>
</dbReference>
<dbReference type="PROSITE" id="PS50977">
    <property type="entry name" value="HTH_TETR_2"/>
    <property type="match status" value="1"/>
</dbReference>
<evidence type="ECO:0000259" key="5">
    <source>
        <dbReference type="PROSITE" id="PS50977"/>
    </source>
</evidence>
<dbReference type="GO" id="GO:0045892">
    <property type="term" value="P:negative regulation of DNA-templated transcription"/>
    <property type="evidence" value="ECO:0007669"/>
    <property type="project" value="InterPro"/>
</dbReference>
<dbReference type="Pfam" id="PF00440">
    <property type="entry name" value="TetR_N"/>
    <property type="match status" value="1"/>
</dbReference>
<dbReference type="SUPFAM" id="SSF48498">
    <property type="entry name" value="Tetracyclin repressor-like, C-terminal domain"/>
    <property type="match status" value="1"/>
</dbReference>
<evidence type="ECO:0000256" key="2">
    <source>
        <dbReference type="ARBA" id="ARBA00023125"/>
    </source>
</evidence>
<keyword evidence="3" id="KW-0804">Transcription</keyword>
<evidence type="ECO:0000313" key="7">
    <source>
        <dbReference type="Proteomes" id="UP000588586"/>
    </source>
</evidence>
<dbReference type="AlphaFoldDB" id="A0A849HFH3"/>
<dbReference type="InterPro" id="IPR036271">
    <property type="entry name" value="Tet_transcr_reg_TetR-rel_C_sf"/>
</dbReference>
<keyword evidence="2 4" id="KW-0238">DNA-binding</keyword>